<evidence type="ECO:0000313" key="4">
    <source>
        <dbReference type="WBParaSite" id="maker-unitig_32817-snap-gene-0.2-mRNA-1"/>
    </source>
</evidence>
<dbReference type="WBParaSite" id="maker-unitig_32817-snap-gene-0.2-mRNA-1">
    <property type="protein sequence ID" value="maker-unitig_32817-snap-gene-0.2-mRNA-1"/>
    <property type="gene ID" value="maker-unitig_32817-snap-gene-0.2"/>
</dbReference>
<keyword evidence="3" id="KW-1185">Reference proteome</keyword>
<keyword evidence="2" id="KW-0812">Transmembrane</keyword>
<evidence type="ECO:0000313" key="3">
    <source>
        <dbReference type="Proteomes" id="UP000095280"/>
    </source>
</evidence>
<name>A0A1I8FFM9_9PLAT</name>
<dbReference type="AlphaFoldDB" id="A0A1I8FFM9"/>
<sequence>QQRQGVQPGLVADSVDLQAVNVDARVDLLLQRQAAPPPVWPRALLHRVRPPPLRKVGNGPLIVGLGVFHQHLWLRYHNVGAGVVHLSQFSTCRQPWLLAASQSPRCLAASSCQTGALNFSRFGSPRPCCNLSIGLFSSLSRDDRDELAVAAAAASGSGGRIGRASDAALASCAARSGCWRRTLSPKSKFRPAPSSSGGSRGSGTMRTGTLDRIGGLQEEDRDRKAYAGVATWKDETMQHVWDCPATDGRRAWCCSGLRAVSIFGGAANRIGQPIGNWPNVRLIHPTMASRNFSTSPLVLLLLLLLGCTAFAAESRMKFNAEKRAYFDPINYGKKSKKSAPTLTPINYG</sequence>
<evidence type="ECO:0000256" key="1">
    <source>
        <dbReference type="SAM" id="MobiDB-lite"/>
    </source>
</evidence>
<reference evidence="4" key="1">
    <citation type="submission" date="2016-11" db="UniProtKB">
        <authorList>
            <consortium name="WormBaseParasite"/>
        </authorList>
    </citation>
    <scope>IDENTIFICATION</scope>
</reference>
<feature type="region of interest" description="Disordered" evidence="1">
    <location>
        <begin position="184"/>
        <end position="208"/>
    </location>
</feature>
<proteinExistence type="predicted"/>
<evidence type="ECO:0000256" key="2">
    <source>
        <dbReference type="SAM" id="Phobius"/>
    </source>
</evidence>
<accession>A0A1I8FFM9</accession>
<dbReference type="Proteomes" id="UP000095280">
    <property type="component" value="Unplaced"/>
</dbReference>
<feature type="compositionally biased region" description="Low complexity" evidence="1">
    <location>
        <begin position="194"/>
        <end position="208"/>
    </location>
</feature>
<keyword evidence="2" id="KW-0472">Membrane</keyword>
<protein>
    <submittedName>
        <fullName evidence="4">Uncharacterized protein</fullName>
    </submittedName>
</protein>
<organism evidence="3 4">
    <name type="scientific">Macrostomum lignano</name>
    <dbReference type="NCBI Taxonomy" id="282301"/>
    <lineage>
        <taxon>Eukaryota</taxon>
        <taxon>Metazoa</taxon>
        <taxon>Spiralia</taxon>
        <taxon>Lophotrochozoa</taxon>
        <taxon>Platyhelminthes</taxon>
        <taxon>Rhabditophora</taxon>
        <taxon>Macrostomorpha</taxon>
        <taxon>Macrostomida</taxon>
        <taxon>Macrostomidae</taxon>
        <taxon>Macrostomum</taxon>
    </lineage>
</organism>
<feature type="transmembrane region" description="Helical" evidence="2">
    <location>
        <begin position="292"/>
        <end position="312"/>
    </location>
</feature>
<keyword evidence="2" id="KW-1133">Transmembrane helix</keyword>